<gene>
    <name evidence="8" type="ORF">QYF61_020535</name>
</gene>
<keyword evidence="2" id="KW-0217">Developmental protein</keyword>
<dbReference type="EMBL" id="JAUNZN010000001">
    <property type="protein sequence ID" value="KAK4832020.1"/>
    <property type="molecule type" value="Genomic_DNA"/>
</dbReference>
<dbReference type="Proteomes" id="UP001333110">
    <property type="component" value="Unassembled WGS sequence"/>
</dbReference>
<keyword evidence="7" id="KW-1133">Transmembrane helix</keyword>
<dbReference type="GO" id="GO:0008083">
    <property type="term" value="F:growth factor activity"/>
    <property type="evidence" value="ECO:0007669"/>
    <property type="project" value="InterPro"/>
</dbReference>
<dbReference type="GO" id="GO:0051781">
    <property type="term" value="P:positive regulation of cell division"/>
    <property type="evidence" value="ECO:0007669"/>
    <property type="project" value="UniProtKB-KW"/>
</dbReference>
<evidence type="ECO:0000256" key="5">
    <source>
        <dbReference type="RuleBase" id="RU049442"/>
    </source>
</evidence>
<evidence type="ECO:0000313" key="8">
    <source>
        <dbReference type="EMBL" id="KAK4832020.1"/>
    </source>
</evidence>
<feature type="region of interest" description="Disordered" evidence="6">
    <location>
        <begin position="96"/>
        <end position="116"/>
    </location>
</feature>
<dbReference type="SUPFAM" id="SSF50353">
    <property type="entry name" value="Cytokine"/>
    <property type="match status" value="1"/>
</dbReference>
<keyword evidence="3" id="KW-0221">Differentiation</keyword>
<evidence type="ECO:0000313" key="9">
    <source>
        <dbReference type="Proteomes" id="UP001333110"/>
    </source>
</evidence>
<organism evidence="8 9">
    <name type="scientific">Mycteria americana</name>
    <name type="common">Wood stork</name>
    <dbReference type="NCBI Taxonomy" id="33587"/>
    <lineage>
        <taxon>Eukaryota</taxon>
        <taxon>Metazoa</taxon>
        <taxon>Chordata</taxon>
        <taxon>Craniata</taxon>
        <taxon>Vertebrata</taxon>
        <taxon>Euteleostomi</taxon>
        <taxon>Archelosauria</taxon>
        <taxon>Archosauria</taxon>
        <taxon>Dinosauria</taxon>
        <taxon>Saurischia</taxon>
        <taxon>Theropoda</taxon>
        <taxon>Coelurosauria</taxon>
        <taxon>Aves</taxon>
        <taxon>Neognathae</taxon>
        <taxon>Neoaves</taxon>
        <taxon>Aequornithes</taxon>
        <taxon>Ciconiiformes</taxon>
        <taxon>Ciconiidae</taxon>
        <taxon>Mycteria</taxon>
    </lineage>
</organism>
<accession>A0AAN7NU63</accession>
<sequence>MYIVCFFLHFIGILEFISIAVGLVSIRGVDSGLYLGMNEKGELYGSQVVLVLPVLGGGSLCLGFFAKGRGKRQLRLDVQEENWELEDLEQLQGELCRGEEEGRSGDGGVVGEGEEG</sequence>
<dbReference type="InterPro" id="IPR008996">
    <property type="entry name" value="IL1/FGF"/>
</dbReference>
<protein>
    <recommendedName>
        <fullName evidence="5">Fibroblast growth factor</fullName>
        <shortName evidence="5">FGF</shortName>
    </recommendedName>
</protein>
<dbReference type="AlphaFoldDB" id="A0AAN7NU63"/>
<keyword evidence="4" id="KW-0497">Mitogen</keyword>
<evidence type="ECO:0000256" key="2">
    <source>
        <dbReference type="ARBA" id="ARBA00022473"/>
    </source>
</evidence>
<dbReference type="Pfam" id="PF00167">
    <property type="entry name" value="FGF"/>
    <property type="match status" value="1"/>
</dbReference>
<evidence type="ECO:0000256" key="3">
    <source>
        <dbReference type="ARBA" id="ARBA00022782"/>
    </source>
</evidence>
<feature type="transmembrane region" description="Helical" evidence="7">
    <location>
        <begin position="46"/>
        <end position="66"/>
    </location>
</feature>
<keyword evidence="7" id="KW-0472">Membrane</keyword>
<comment type="similarity">
    <text evidence="1 5">Belongs to the heparin-binding growth factors family.</text>
</comment>
<name>A0AAN7NU63_MYCAM</name>
<keyword evidence="7" id="KW-0812">Transmembrane</keyword>
<evidence type="ECO:0000256" key="7">
    <source>
        <dbReference type="SAM" id="Phobius"/>
    </source>
</evidence>
<feature type="compositionally biased region" description="Gly residues" evidence="6">
    <location>
        <begin position="105"/>
        <end position="116"/>
    </location>
</feature>
<evidence type="ECO:0000256" key="1">
    <source>
        <dbReference type="ARBA" id="ARBA00007936"/>
    </source>
</evidence>
<dbReference type="InterPro" id="IPR002209">
    <property type="entry name" value="Fibroblast_GF_fam"/>
</dbReference>
<proteinExistence type="inferred from homology"/>
<reference evidence="8 9" key="1">
    <citation type="journal article" date="2023" name="J. Hered.">
        <title>Chromosome-level genome of the wood stork (Mycteria americana) provides insight into avian chromosome evolution.</title>
        <authorList>
            <person name="Flamio R. Jr."/>
            <person name="Ramstad K.M."/>
        </authorList>
    </citation>
    <scope>NUCLEOTIDE SEQUENCE [LARGE SCALE GENOMIC DNA]</scope>
    <source>
        <strain evidence="8">JAX WOST 10</strain>
    </source>
</reference>
<keyword evidence="9" id="KW-1185">Reference proteome</keyword>
<dbReference type="GO" id="GO:0030154">
    <property type="term" value="P:cell differentiation"/>
    <property type="evidence" value="ECO:0007669"/>
    <property type="project" value="UniProtKB-KW"/>
</dbReference>
<dbReference type="PRINTS" id="PR00263">
    <property type="entry name" value="HBGFFGF"/>
</dbReference>
<evidence type="ECO:0000256" key="6">
    <source>
        <dbReference type="SAM" id="MobiDB-lite"/>
    </source>
</evidence>
<comment type="caution">
    <text evidence="8">The sequence shown here is derived from an EMBL/GenBank/DDBJ whole genome shotgun (WGS) entry which is preliminary data.</text>
</comment>
<evidence type="ECO:0000256" key="4">
    <source>
        <dbReference type="ARBA" id="ARBA00023246"/>
    </source>
</evidence>
<dbReference type="PANTHER" id="PTHR11486">
    <property type="entry name" value="FIBROBLAST GROWTH FACTOR"/>
    <property type="match status" value="1"/>
</dbReference>
<dbReference type="Gene3D" id="2.80.10.50">
    <property type="match status" value="1"/>
</dbReference>